<evidence type="ECO:0000256" key="1">
    <source>
        <dbReference type="SAM" id="MobiDB-lite"/>
    </source>
</evidence>
<proteinExistence type="predicted"/>
<dbReference type="AlphaFoldDB" id="A0A183FY40"/>
<feature type="domain" description="Focal AT" evidence="2">
    <location>
        <begin position="91"/>
        <end position="180"/>
    </location>
</feature>
<dbReference type="InterPro" id="IPR036137">
    <property type="entry name" value="Focal_adhe_kin_target_dom_sf"/>
</dbReference>
<reference evidence="3 4" key="1">
    <citation type="submission" date="2018-11" db="EMBL/GenBank/DDBJ databases">
        <authorList>
            <consortium name="Pathogen Informatics"/>
        </authorList>
    </citation>
    <scope>NUCLEOTIDE SEQUENCE [LARGE SCALE GENOMIC DNA]</scope>
</reference>
<protein>
    <submittedName>
        <fullName evidence="5">Focal_AT domain-containing protein</fullName>
    </submittedName>
</protein>
<reference evidence="5" key="2">
    <citation type="submission" date="2019-09" db="UniProtKB">
        <authorList>
            <consortium name="WormBaseParasite"/>
        </authorList>
    </citation>
    <scope>IDENTIFICATION</scope>
</reference>
<name>A0A183FY40_HELPZ</name>
<feature type="compositionally biased region" description="Basic and acidic residues" evidence="1">
    <location>
        <begin position="222"/>
        <end position="249"/>
    </location>
</feature>
<dbReference type="Proteomes" id="UP000050761">
    <property type="component" value="Unassembled WGS sequence"/>
</dbReference>
<feature type="region of interest" description="Disordered" evidence="1">
    <location>
        <begin position="30"/>
        <end position="67"/>
    </location>
</feature>
<dbReference type="GO" id="GO:0004713">
    <property type="term" value="F:protein tyrosine kinase activity"/>
    <property type="evidence" value="ECO:0007669"/>
    <property type="project" value="InterPro"/>
</dbReference>
<keyword evidence="4" id="KW-1185">Reference proteome</keyword>
<dbReference type="Gene3D" id="1.20.120.330">
    <property type="entry name" value="Nucleotidyltransferases domain 2"/>
    <property type="match status" value="1"/>
</dbReference>
<dbReference type="InterPro" id="IPR005189">
    <property type="entry name" value="Focal_adhesion_kin_target_dom"/>
</dbReference>
<accession>A0A3P8AL33</accession>
<sequence length="256" mass="28875">MNMKNVPVLLTNLSSLPNLTLWRTLEEQKRQAEEDEKWLEEQEDLATYNPSEDFDQAQDDSAATTRGDCFDGTMNGKAEGKASPKLSAVSWSVTAVTDAVDRLNNAFNSNMKHDDFISSIREVTSKLRKMFSESTEVLGKIPEEVRKEVEMAEALIGNDMRQMGKIMQQVVDNRNNSVRNLAKIRLVEPRTISWNPLRRLCIPRAGNVCRSTWDAAAAEGAHNNRLESEETKRKEAEVTSSSYDDRPHAENSIIPC</sequence>
<feature type="compositionally biased region" description="Acidic residues" evidence="1">
    <location>
        <begin position="33"/>
        <end position="44"/>
    </location>
</feature>
<dbReference type="EMBL" id="UZAH01027956">
    <property type="protein sequence ID" value="VDO96494.1"/>
    <property type="molecule type" value="Genomic_DNA"/>
</dbReference>
<evidence type="ECO:0000313" key="4">
    <source>
        <dbReference type="Proteomes" id="UP000050761"/>
    </source>
</evidence>
<accession>A0A183FY40</accession>
<dbReference type="SUPFAM" id="SSF68993">
    <property type="entry name" value="FAT domain of focal adhesion kinase"/>
    <property type="match status" value="1"/>
</dbReference>
<gene>
    <name evidence="3" type="ORF">HPBE_LOCUS13530</name>
</gene>
<dbReference type="WBParaSite" id="HPBE_0001352901-mRNA-1">
    <property type="protein sequence ID" value="HPBE_0001352901-mRNA-1"/>
    <property type="gene ID" value="HPBE_0001352901"/>
</dbReference>
<evidence type="ECO:0000259" key="2">
    <source>
        <dbReference type="Pfam" id="PF03623"/>
    </source>
</evidence>
<dbReference type="GO" id="GO:0007172">
    <property type="term" value="P:signal complex assembly"/>
    <property type="evidence" value="ECO:0007669"/>
    <property type="project" value="InterPro"/>
</dbReference>
<feature type="region of interest" description="Disordered" evidence="1">
    <location>
        <begin position="220"/>
        <end position="256"/>
    </location>
</feature>
<evidence type="ECO:0000313" key="5">
    <source>
        <dbReference type="WBParaSite" id="HPBE_0001352901-mRNA-1"/>
    </source>
</evidence>
<dbReference type="GO" id="GO:0005925">
    <property type="term" value="C:focal adhesion"/>
    <property type="evidence" value="ECO:0007669"/>
    <property type="project" value="InterPro"/>
</dbReference>
<evidence type="ECO:0000313" key="3">
    <source>
        <dbReference type="EMBL" id="VDO96494.1"/>
    </source>
</evidence>
<dbReference type="Pfam" id="PF03623">
    <property type="entry name" value="Focal_AT"/>
    <property type="match status" value="1"/>
</dbReference>
<organism evidence="4 5">
    <name type="scientific">Heligmosomoides polygyrus</name>
    <name type="common">Parasitic roundworm</name>
    <dbReference type="NCBI Taxonomy" id="6339"/>
    <lineage>
        <taxon>Eukaryota</taxon>
        <taxon>Metazoa</taxon>
        <taxon>Ecdysozoa</taxon>
        <taxon>Nematoda</taxon>
        <taxon>Chromadorea</taxon>
        <taxon>Rhabditida</taxon>
        <taxon>Rhabditina</taxon>
        <taxon>Rhabditomorpha</taxon>
        <taxon>Strongyloidea</taxon>
        <taxon>Heligmosomidae</taxon>
        <taxon>Heligmosomoides</taxon>
    </lineage>
</organism>